<organism evidence="1 2">
    <name type="scientific">Magallana gigas</name>
    <name type="common">Pacific oyster</name>
    <name type="synonym">Crassostrea gigas</name>
    <dbReference type="NCBI Taxonomy" id="29159"/>
    <lineage>
        <taxon>Eukaryota</taxon>
        <taxon>Metazoa</taxon>
        <taxon>Spiralia</taxon>
        <taxon>Lophotrochozoa</taxon>
        <taxon>Mollusca</taxon>
        <taxon>Bivalvia</taxon>
        <taxon>Autobranchia</taxon>
        <taxon>Pteriomorphia</taxon>
        <taxon>Ostreida</taxon>
        <taxon>Ostreoidea</taxon>
        <taxon>Ostreidae</taxon>
        <taxon>Magallana</taxon>
    </lineage>
</organism>
<dbReference type="Proteomes" id="UP000005408">
    <property type="component" value="Unassembled WGS sequence"/>
</dbReference>
<dbReference type="EnsemblMetazoa" id="G1188.7">
    <property type="protein sequence ID" value="G1188.7:cds"/>
    <property type="gene ID" value="G1188"/>
</dbReference>
<dbReference type="EnsemblMetazoa" id="G1188.6">
    <property type="protein sequence ID" value="G1188.6:cds"/>
    <property type="gene ID" value="G1188"/>
</dbReference>
<dbReference type="AlphaFoldDB" id="A0A8W8I1F8"/>
<evidence type="ECO:0000313" key="1">
    <source>
        <dbReference type="EnsemblMetazoa" id="G1188.10:cds"/>
    </source>
</evidence>
<protein>
    <submittedName>
        <fullName evidence="1">Uncharacterized protein</fullName>
    </submittedName>
</protein>
<keyword evidence="2" id="KW-1185">Reference proteome</keyword>
<dbReference type="EnsemblMetazoa" id="G1188.8">
    <property type="protein sequence ID" value="G1188.8:cds"/>
    <property type="gene ID" value="G1188"/>
</dbReference>
<evidence type="ECO:0000313" key="2">
    <source>
        <dbReference type="Proteomes" id="UP000005408"/>
    </source>
</evidence>
<dbReference type="EnsemblMetazoa" id="G1186.2">
    <property type="protein sequence ID" value="G1186.2:cds"/>
    <property type="gene ID" value="G1186"/>
</dbReference>
<sequence>MAENEENKTIRKVFTIVTSPLWVPVAAVGSLVAAPIQAVKDSKEVAEKTDSDAMGVSSYPGNAVVRIVTNPFKGVVRVGEALWGKDDK</sequence>
<dbReference type="EnsemblMetazoa" id="G1188.10">
    <property type="protein sequence ID" value="G1188.10:cds"/>
    <property type="gene ID" value="G1188"/>
</dbReference>
<dbReference type="EnsemblMetazoa" id="G1186.3">
    <property type="protein sequence ID" value="G1186.3:cds"/>
    <property type="gene ID" value="G1186"/>
</dbReference>
<proteinExistence type="predicted"/>
<accession>A0A8W8I1F8</accession>
<dbReference type="EnsemblMetazoa" id="G1188.5">
    <property type="protein sequence ID" value="G1188.5:cds"/>
    <property type="gene ID" value="G1188"/>
</dbReference>
<dbReference type="EnsemblMetazoa" id="G1188.9">
    <property type="protein sequence ID" value="G1188.9:cds"/>
    <property type="gene ID" value="G1188"/>
</dbReference>
<name>A0A8W8I1F8_MAGGI</name>
<dbReference type="EnsemblMetazoa" id="G1186.1">
    <property type="protein sequence ID" value="G1186.1:cds"/>
    <property type="gene ID" value="G1186"/>
</dbReference>
<reference evidence="1" key="1">
    <citation type="submission" date="2022-08" db="UniProtKB">
        <authorList>
            <consortium name="EnsemblMetazoa"/>
        </authorList>
    </citation>
    <scope>IDENTIFICATION</scope>
    <source>
        <strain evidence="1">05x7-T-G4-1.051#20</strain>
    </source>
</reference>